<accession>A0AAU9INV7</accession>
<dbReference type="Gene3D" id="1.25.40.10">
    <property type="entry name" value="Tetratricopeptide repeat domain"/>
    <property type="match status" value="1"/>
</dbReference>
<dbReference type="AlphaFoldDB" id="A0AAU9INV7"/>
<evidence type="ECO:0000313" key="1">
    <source>
        <dbReference type="EMBL" id="CAG9314847.1"/>
    </source>
</evidence>
<proteinExistence type="predicted"/>
<name>A0AAU9INV7_9CILI</name>
<evidence type="ECO:0000313" key="2">
    <source>
        <dbReference type="Proteomes" id="UP001162131"/>
    </source>
</evidence>
<dbReference type="Proteomes" id="UP001162131">
    <property type="component" value="Unassembled WGS sequence"/>
</dbReference>
<dbReference type="Pfam" id="PF13431">
    <property type="entry name" value="TPR_17"/>
    <property type="match status" value="1"/>
</dbReference>
<protein>
    <recommendedName>
        <fullName evidence="3">Tetratricopeptide repeat protein</fullName>
    </recommendedName>
</protein>
<dbReference type="InterPro" id="IPR011990">
    <property type="entry name" value="TPR-like_helical_dom_sf"/>
</dbReference>
<comment type="caution">
    <text evidence="1">The sequence shown here is derived from an EMBL/GenBank/DDBJ whole genome shotgun (WGS) entry which is preliminary data.</text>
</comment>
<sequence length="86" mass="10196">MQCYDEAIKLEPNNPLHFCWRARLFNNLKQEEAALQDFSKAYHLKQGNQVNGVFTGNEWKLSRKDINFINDVLGRDRIELLQKMQI</sequence>
<keyword evidence="2" id="KW-1185">Reference proteome</keyword>
<organism evidence="1 2">
    <name type="scientific">Blepharisma stoltei</name>
    <dbReference type="NCBI Taxonomy" id="1481888"/>
    <lineage>
        <taxon>Eukaryota</taxon>
        <taxon>Sar</taxon>
        <taxon>Alveolata</taxon>
        <taxon>Ciliophora</taxon>
        <taxon>Postciliodesmatophora</taxon>
        <taxon>Heterotrichea</taxon>
        <taxon>Heterotrichida</taxon>
        <taxon>Blepharismidae</taxon>
        <taxon>Blepharisma</taxon>
    </lineage>
</organism>
<gene>
    <name evidence="1" type="ORF">BSTOLATCC_MIC11841</name>
</gene>
<evidence type="ECO:0008006" key="3">
    <source>
        <dbReference type="Google" id="ProtNLM"/>
    </source>
</evidence>
<dbReference type="SUPFAM" id="SSF48452">
    <property type="entry name" value="TPR-like"/>
    <property type="match status" value="1"/>
</dbReference>
<dbReference type="EMBL" id="CAJZBQ010000012">
    <property type="protein sequence ID" value="CAG9314847.1"/>
    <property type="molecule type" value="Genomic_DNA"/>
</dbReference>
<reference evidence="1" key="1">
    <citation type="submission" date="2021-09" db="EMBL/GenBank/DDBJ databases">
        <authorList>
            <consortium name="AG Swart"/>
            <person name="Singh M."/>
            <person name="Singh A."/>
            <person name="Seah K."/>
            <person name="Emmerich C."/>
        </authorList>
    </citation>
    <scope>NUCLEOTIDE SEQUENCE</scope>
    <source>
        <strain evidence="1">ATCC30299</strain>
    </source>
</reference>